<evidence type="ECO:0000313" key="2">
    <source>
        <dbReference type="EMBL" id="GAB1311391.1"/>
    </source>
</evidence>
<dbReference type="SUPFAM" id="SSF53383">
    <property type="entry name" value="PLP-dependent transferases"/>
    <property type="match status" value="1"/>
</dbReference>
<dbReference type="InterPro" id="IPR015424">
    <property type="entry name" value="PyrdxlP-dep_Trfase"/>
</dbReference>
<dbReference type="Gene3D" id="3.40.640.10">
    <property type="entry name" value="Type I PLP-dependent aspartate aminotransferase-like (Major domain)"/>
    <property type="match status" value="1"/>
</dbReference>
<evidence type="ECO:0000313" key="3">
    <source>
        <dbReference type="Proteomes" id="UP001628179"/>
    </source>
</evidence>
<keyword evidence="3" id="KW-1185">Reference proteome</keyword>
<proteinExistence type="predicted"/>
<protein>
    <recommendedName>
        <fullName evidence="1">Aminotransferase class V domain-containing protein</fullName>
    </recommendedName>
</protein>
<evidence type="ECO:0000259" key="1">
    <source>
        <dbReference type="Pfam" id="PF00266"/>
    </source>
</evidence>
<comment type="caution">
    <text evidence="2">The sequence shown here is derived from an EMBL/GenBank/DDBJ whole genome shotgun (WGS) entry which is preliminary data.</text>
</comment>
<gene>
    <name evidence="2" type="ORF">MFIFM68171_01601</name>
</gene>
<dbReference type="InterPro" id="IPR015422">
    <property type="entry name" value="PyrdxlP-dep_Trfase_small"/>
</dbReference>
<dbReference type="Proteomes" id="UP001628179">
    <property type="component" value="Unassembled WGS sequence"/>
</dbReference>
<name>A0ABQ0G0W3_9PEZI</name>
<reference evidence="2 3" key="1">
    <citation type="submission" date="2024-09" db="EMBL/GenBank/DDBJ databases">
        <title>Itraconazole resistance in Madurella fahalii resulting from another homologue of gene encoding cytochrome P450 14-alpha sterol demethylase (CYP51).</title>
        <authorList>
            <person name="Yoshioka I."/>
            <person name="Fahal A.H."/>
            <person name="Kaneko S."/>
            <person name="Yaguchi T."/>
        </authorList>
    </citation>
    <scope>NUCLEOTIDE SEQUENCE [LARGE SCALE GENOMIC DNA]</scope>
    <source>
        <strain evidence="2 3">IFM 68171</strain>
    </source>
</reference>
<dbReference type="PANTHER" id="PTHR43586">
    <property type="entry name" value="CYSTEINE DESULFURASE"/>
    <property type="match status" value="1"/>
</dbReference>
<dbReference type="Pfam" id="PF00266">
    <property type="entry name" value="Aminotran_5"/>
    <property type="match status" value="1"/>
</dbReference>
<feature type="domain" description="Aminotransferase class V" evidence="1">
    <location>
        <begin position="22"/>
        <end position="397"/>
    </location>
</feature>
<organism evidence="2 3">
    <name type="scientific">Madurella fahalii</name>
    <dbReference type="NCBI Taxonomy" id="1157608"/>
    <lineage>
        <taxon>Eukaryota</taxon>
        <taxon>Fungi</taxon>
        <taxon>Dikarya</taxon>
        <taxon>Ascomycota</taxon>
        <taxon>Pezizomycotina</taxon>
        <taxon>Sordariomycetes</taxon>
        <taxon>Sordariomycetidae</taxon>
        <taxon>Sordariales</taxon>
        <taxon>Sordariales incertae sedis</taxon>
        <taxon>Madurella</taxon>
    </lineage>
</organism>
<dbReference type="InterPro" id="IPR000192">
    <property type="entry name" value="Aminotrans_V_dom"/>
</dbReference>
<accession>A0ABQ0G0W3</accession>
<dbReference type="Gene3D" id="3.90.1150.10">
    <property type="entry name" value="Aspartate Aminotransferase, domain 1"/>
    <property type="match status" value="1"/>
</dbReference>
<dbReference type="PANTHER" id="PTHR43586:SF21">
    <property type="entry name" value="PYRIDOXAL PHOSPHATE (PLP)-DEPENDENT ASPARTATE AMINOTRANSFERASE SUPERFAMILY"/>
    <property type="match status" value="1"/>
</dbReference>
<dbReference type="EMBL" id="BAAFSV010000001">
    <property type="protein sequence ID" value="GAB1311391.1"/>
    <property type="molecule type" value="Genomic_DNA"/>
</dbReference>
<dbReference type="GeneID" id="98172346"/>
<dbReference type="RefSeq" id="XP_070913124.1">
    <property type="nucleotide sequence ID" value="XM_071057023.1"/>
</dbReference>
<dbReference type="InterPro" id="IPR015421">
    <property type="entry name" value="PyrdxlP-dep_Trfase_major"/>
</dbReference>
<sequence>MTKSLDLDEVRGNFPALARDQVYLDNAGGSQTLRAVAERIRDYLLNTNVQLGASYATGKKATDRYNEGYTAAAKYIGASEDEIVIGPSTTQLFRNVSYALNFEEGDELVVSALDHEANIAPWVDLAARQKLVLKWWRANADAPDGKTNPKLLASDLAVLLTDRTRLVTCTHASNILGSIHDLKAIAATVHARNPNALVCVDAVAYAPHRKIDVKDLGVDLYSFSWYKVYGPHCSILYASPLAQSALRSLGHFFKSHSTLEDKLALAGSSYELVHGIPAVVEYLDGGHGETPKWDGIVAQESKLQETLLRWLNARSDVTVWGERSADVNVRVPTISFTVEKWGSRELVEEVEKESNFGFRWGSFYSVRLVNETLGLGDEGVVRVSMVHYNTVDEIERLIETLERVLTRRK</sequence>